<evidence type="ECO:0000313" key="5">
    <source>
        <dbReference type="Proteomes" id="UP000198582"/>
    </source>
</evidence>
<proteinExistence type="inferred from homology"/>
<dbReference type="EMBL" id="FOEF01000004">
    <property type="protein sequence ID" value="SEP14192.1"/>
    <property type="molecule type" value="Genomic_DNA"/>
</dbReference>
<dbReference type="FunFam" id="3.40.605.10:FF:000007">
    <property type="entry name" value="NAD/NADP-dependent betaine aldehyde dehydrogenase"/>
    <property type="match status" value="1"/>
</dbReference>
<accession>A0A1H8VFF6</accession>
<dbReference type="GO" id="GO:0008911">
    <property type="term" value="F:lactaldehyde dehydrogenase (NAD+) activity"/>
    <property type="evidence" value="ECO:0007669"/>
    <property type="project" value="TreeGrafter"/>
</dbReference>
<dbReference type="Pfam" id="PF00171">
    <property type="entry name" value="Aldedh"/>
    <property type="match status" value="1"/>
</dbReference>
<dbReference type="InterPro" id="IPR016162">
    <property type="entry name" value="Ald_DH_N"/>
</dbReference>
<dbReference type="SUPFAM" id="SSF53720">
    <property type="entry name" value="ALDH-like"/>
    <property type="match status" value="1"/>
</dbReference>
<dbReference type="InterPro" id="IPR015590">
    <property type="entry name" value="Aldehyde_DH_dom"/>
</dbReference>
<gene>
    <name evidence="4" type="ORF">SAMN04489732_10420</name>
</gene>
<feature type="domain" description="Aldehyde dehydrogenase" evidence="3">
    <location>
        <begin position="22"/>
        <end position="472"/>
    </location>
</feature>
<reference evidence="4 5" key="1">
    <citation type="submission" date="2016-10" db="EMBL/GenBank/DDBJ databases">
        <authorList>
            <person name="de Groot N.N."/>
        </authorList>
    </citation>
    <scope>NUCLEOTIDE SEQUENCE [LARGE SCALE GENOMIC DNA]</scope>
    <source>
        <strain evidence="4 5">DSM 44993</strain>
    </source>
</reference>
<organism evidence="4 5">
    <name type="scientific">Amycolatopsis saalfeldensis</name>
    <dbReference type="NCBI Taxonomy" id="394193"/>
    <lineage>
        <taxon>Bacteria</taxon>
        <taxon>Bacillati</taxon>
        <taxon>Actinomycetota</taxon>
        <taxon>Actinomycetes</taxon>
        <taxon>Pseudonocardiales</taxon>
        <taxon>Pseudonocardiaceae</taxon>
        <taxon>Amycolatopsis</taxon>
    </lineage>
</organism>
<keyword evidence="5" id="KW-1185">Reference proteome</keyword>
<dbReference type="PANTHER" id="PTHR42991">
    <property type="entry name" value="ALDEHYDE DEHYDROGENASE"/>
    <property type="match status" value="1"/>
</dbReference>
<dbReference type="OrthoDB" id="6882680at2"/>
<name>A0A1H8VFF6_9PSEU</name>
<evidence type="ECO:0000313" key="4">
    <source>
        <dbReference type="EMBL" id="SEP14192.1"/>
    </source>
</evidence>
<dbReference type="InterPro" id="IPR051020">
    <property type="entry name" value="ALDH-related_metabolic_enz"/>
</dbReference>
<dbReference type="STRING" id="394193.SAMN04489732_10420"/>
<dbReference type="Proteomes" id="UP000198582">
    <property type="component" value="Unassembled WGS sequence"/>
</dbReference>
<keyword evidence="2" id="KW-0560">Oxidoreductase</keyword>
<comment type="similarity">
    <text evidence="1">Belongs to the aldehyde dehydrogenase family.</text>
</comment>
<dbReference type="InterPro" id="IPR016161">
    <property type="entry name" value="Ald_DH/histidinol_DH"/>
</dbReference>
<evidence type="ECO:0000259" key="3">
    <source>
        <dbReference type="Pfam" id="PF00171"/>
    </source>
</evidence>
<dbReference type="PANTHER" id="PTHR42991:SF1">
    <property type="entry name" value="ALDEHYDE DEHYDROGENASE"/>
    <property type="match status" value="1"/>
</dbReference>
<sequence>MSLEIPSPRGLLIDGEWLAADRMTTLYSPYDGAAIAEVPQAGAAEVSRAVAAARDALRADRFDRATRIAVLDAAVEGLGRRKEEFARTIAVECAKPIRTARLEAERTIDTFSFAAAEARTYTGDMVPLDAAASGQGKVAFTLRVPVGVVAAIAPFNFPLNLVAHKVAPAIAVGCPVVLKPASQTPLSSLLLAELLLDAGLPPGWLNVVPGGGAEVGDALVREPDVAYVTFTGSPGVGWGIAARAPKKKVRLELGSNAPLIVDADSDWETAAVKAASAGFVQAGQSCVSTQRIYVHAAVAARFREALVAGVAGLKVGDPLAEDVDVSALISAKDALRVESWIGEAIGGGARADIGGERIGNVVTPAVLSDVTATMRVQAEEIFGPVVTLTEFADFDTALDLANDSRYGLNAGVYTNDIGKALKTVRRLEFGSVYVNDVPTVRADQQPYGGVKDSGNTREGPRYAMAEMTEPRLVTLR</sequence>
<evidence type="ECO:0000256" key="2">
    <source>
        <dbReference type="ARBA" id="ARBA00023002"/>
    </source>
</evidence>
<evidence type="ECO:0000256" key="1">
    <source>
        <dbReference type="ARBA" id="ARBA00009986"/>
    </source>
</evidence>
<dbReference type="Gene3D" id="3.40.309.10">
    <property type="entry name" value="Aldehyde Dehydrogenase, Chain A, domain 2"/>
    <property type="match status" value="1"/>
</dbReference>
<dbReference type="AlphaFoldDB" id="A0A1H8VFF6"/>
<protein>
    <submittedName>
        <fullName evidence="4">Acyl-CoA reductase</fullName>
    </submittedName>
</protein>
<dbReference type="Gene3D" id="3.40.605.10">
    <property type="entry name" value="Aldehyde Dehydrogenase, Chain A, domain 1"/>
    <property type="match status" value="1"/>
</dbReference>
<dbReference type="InterPro" id="IPR016163">
    <property type="entry name" value="Ald_DH_C"/>
</dbReference>
<dbReference type="RefSeq" id="WP_091616400.1">
    <property type="nucleotide sequence ID" value="NZ_FOEF01000004.1"/>
</dbReference>